<accession>A0ABS9B411</accession>
<proteinExistence type="predicted"/>
<gene>
    <name evidence="1" type="ORF">HOP60_09265</name>
</gene>
<sequence length="65" mass="7618">MKRRDRLDERERATLSWLSSQLLNTTIVWYLKEKAQKIWKGIGCEVPGPVGKSGYSWPRPLIFAR</sequence>
<protein>
    <recommendedName>
        <fullName evidence="3">Transposase</fullName>
    </recommendedName>
</protein>
<evidence type="ECO:0000313" key="1">
    <source>
        <dbReference type="EMBL" id="MCE8046922.1"/>
    </source>
</evidence>
<keyword evidence="2" id="KW-1185">Reference proteome</keyword>
<comment type="caution">
    <text evidence="1">The sequence shown here is derived from an EMBL/GenBank/DDBJ whole genome shotgun (WGS) entry which is preliminary data.</text>
</comment>
<evidence type="ECO:0008006" key="3">
    <source>
        <dbReference type="Google" id="ProtNLM"/>
    </source>
</evidence>
<organism evidence="1 2">
    <name type="scientific">Billgrantia desiderata</name>
    <dbReference type="NCBI Taxonomy" id="52021"/>
    <lineage>
        <taxon>Bacteria</taxon>
        <taxon>Pseudomonadati</taxon>
        <taxon>Pseudomonadota</taxon>
        <taxon>Gammaproteobacteria</taxon>
        <taxon>Oceanospirillales</taxon>
        <taxon>Halomonadaceae</taxon>
        <taxon>Billgrantia</taxon>
    </lineage>
</organism>
<dbReference type="RefSeq" id="WP_422674365.1">
    <property type="nucleotide sequence ID" value="NZ_JABFTQ010000005.1"/>
</dbReference>
<name>A0ABS9B411_9GAMM</name>
<dbReference type="Proteomes" id="UP001320154">
    <property type="component" value="Unassembled WGS sequence"/>
</dbReference>
<reference evidence="1 2" key="1">
    <citation type="journal article" date="2021" name="Front. Microbiol.">
        <title>Aerobic Denitrification and Heterotrophic Sulfur Oxidation in the Genus Halomonas Revealed by Six Novel Species Characterizations and Genome-Based Analysis.</title>
        <authorList>
            <person name="Wang L."/>
            <person name="Shao Z."/>
        </authorList>
    </citation>
    <scope>NUCLEOTIDE SEQUENCE [LARGE SCALE GENOMIC DNA]</scope>
    <source>
        <strain evidence="1 2">MCCC 1A05748</strain>
    </source>
</reference>
<dbReference type="EMBL" id="JABFTQ010000005">
    <property type="protein sequence ID" value="MCE8046922.1"/>
    <property type="molecule type" value="Genomic_DNA"/>
</dbReference>
<evidence type="ECO:0000313" key="2">
    <source>
        <dbReference type="Proteomes" id="UP001320154"/>
    </source>
</evidence>